<dbReference type="PRINTS" id="PR01042">
    <property type="entry name" value="TRNASYNTHASP"/>
</dbReference>
<dbReference type="InterPro" id="IPR004115">
    <property type="entry name" value="GAD-like_sf"/>
</dbReference>
<dbReference type="Pfam" id="PF00152">
    <property type="entry name" value="tRNA-synt_2"/>
    <property type="match status" value="1"/>
</dbReference>
<dbReference type="NCBIfam" id="TIGR00459">
    <property type="entry name" value="aspS_bact"/>
    <property type="match status" value="1"/>
</dbReference>
<feature type="binding site" evidence="7">
    <location>
        <position position="486"/>
    </location>
    <ligand>
        <name>ATP</name>
        <dbReference type="ChEBI" id="CHEBI:30616"/>
    </ligand>
</feature>
<dbReference type="InterPro" id="IPR002312">
    <property type="entry name" value="Asp/Asn-tRNA-synth_IIb"/>
</dbReference>
<dbReference type="NCBIfam" id="NF001750">
    <property type="entry name" value="PRK00476.1"/>
    <property type="match status" value="1"/>
</dbReference>
<dbReference type="InterPro" id="IPR047090">
    <property type="entry name" value="AspRS_core"/>
</dbReference>
<dbReference type="InterPro" id="IPR004365">
    <property type="entry name" value="NA-bd_OB_tRNA"/>
</dbReference>
<dbReference type="GO" id="GO:0016740">
    <property type="term" value="F:transferase activity"/>
    <property type="evidence" value="ECO:0007669"/>
    <property type="project" value="UniProtKB-ARBA"/>
</dbReference>
<dbReference type="HAMAP" id="MF_00044">
    <property type="entry name" value="Asp_tRNA_synth_type1"/>
    <property type="match status" value="1"/>
</dbReference>
<dbReference type="GO" id="GO:0005524">
    <property type="term" value="F:ATP binding"/>
    <property type="evidence" value="ECO:0007669"/>
    <property type="project" value="UniProtKB-UniRule"/>
</dbReference>
<dbReference type="Pfam" id="PF01336">
    <property type="entry name" value="tRNA_anti-codon"/>
    <property type="match status" value="1"/>
</dbReference>
<keyword evidence="3 7" id="KW-0547">Nucleotide-binding</keyword>
<dbReference type="GO" id="GO:0005737">
    <property type="term" value="C:cytoplasm"/>
    <property type="evidence" value="ECO:0007669"/>
    <property type="project" value="UniProtKB-SubCell"/>
</dbReference>
<dbReference type="CDD" id="cd00777">
    <property type="entry name" value="AspRS_core"/>
    <property type="match status" value="1"/>
</dbReference>
<organism evidence="9 10">
    <name type="scientific">Clostridium formicaceticum</name>
    <dbReference type="NCBI Taxonomy" id="1497"/>
    <lineage>
        <taxon>Bacteria</taxon>
        <taxon>Bacillati</taxon>
        <taxon>Bacillota</taxon>
        <taxon>Clostridia</taxon>
        <taxon>Eubacteriales</taxon>
        <taxon>Clostridiaceae</taxon>
        <taxon>Clostridium</taxon>
    </lineage>
</organism>
<dbReference type="InterPro" id="IPR004524">
    <property type="entry name" value="Asp-tRNA-ligase_1"/>
</dbReference>
<evidence type="ECO:0000313" key="9">
    <source>
        <dbReference type="EMBL" id="ARE87437.1"/>
    </source>
</evidence>
<keyword evidence="5 7" id="KW-0648">Protein biosynthesis</keyword>
<dbReference type="InterPro" id="IPR012340">
    <property type="entry name" value="NA-bd_OB-fold"/>
</dbReference>
<evidence type="ECO:0000256" key="2">
    <source>
        <dbReference type="ARBA" id="ARBA00022598"/>
    </source>
</evidence>
<dbReference type="Pfam" id="PF02938">
    <property type="entry name" value="GAD"/>
    <property type="match status" value="1"/>
</dbReference>
<gene>
    <name evidence="7 9" type="primary">aspS</name>
    <name evidence="9" type="ORF">CLFO_18370</name>
</gene>
<evidence type="ECO:0000259" key="8">
    <source>
        <dbReference type="PROSITE" id="PS50862"/>
    </source>
</evidence>
<dbReference type="InterPro" id="IPR045864">
    <property type="entry name" value="aa-tRNA-synth_II/BPL/LPL"/>
</dbReference>
<comment type="catalytic activity">
    <reaction evidence="7">
        <text>tRNA(Asp) + L-aspartate + ATP = L-aspartyl-tRNA(Asp) + AMP + diphosphate</text>
        <dbReference type="Rhea" id="RHEA:19649"/>
        <dbReference type="Rhea" id="RHEA-COMP:9660"/>
        <dbReference type="Rhea" id="RHEA-COMP:9678"/>
        <dbReference type="ChEBI" id="CHEBI:29991"/>
        <dbReference type="ChEBI" id="CHEBI:30616"/>
        <dbReference type="ChEBI" id="CHEBI:33019"/>
        <dbReference type="ChEBI" id="CHEBI:78442"/>
        <dbReference type="ChEBI" id="CHEBI:78516"/>
        <dbReference type="ChEBI" id="CHEBI:456215"/>
        <dbReference type="EC" id="6.1.1.12"/>
    </reaction>
</comment>
<feature type="binding site" evidence="7">
    <location>
        <position position="178"/>
    </location>
    <ligand>
        <name>L-aspartate</name>
        <dbReference type="ChEBI" id="CHEBI:29991"/>
    </ligand>
</feature>
<feature type="binding site" evidence="7">
    <location>
        <position position="233"/>
    </location>
    <ligand>
        <name>ATP</name>
        <dbReference type="ChEBI" id="CHEBI:30616"/>
    </ligand>
</feature>
<feature type="binding site" evidence="7">
    <location>
        <position position="493"/>
    </location>
    <ligand>
        <name>L-aspartate</name>
        <dbReference type="ChEBI" id="CHEBI:29991"/>
    </ligand>
</feature>
<evidence type="ECO:0000256" key="4">
    <source>
        <dbReference type="ARBA" id="ARBA00022840"/>
    </source>
</evidence>
<dbReference type="InterPro" id="IPR029351">
    <property type="entry name" value="GAD_dom"/>
</dbReference>
<accession>A0AAC9RKV6</accession>
<dbReference type="GO" id="GO:0140096">
    <property type="term" value="F:catalytic activity, acting on a protein"/>
    <property type="evidence" value="ECO:0007669"/>
    <property type="project" value="UniProtKB-ARBA"/>
</dbReference>
<keyword evidence="2 7" id="KW-0436">Ligase</keyword>
<dbReference type="SUPFAM" id="SSF55681">
    <property type="entry name" value="Class II aaRS and biotin synthetases"/>
    <property type="match status" value="1"/>
</dbReference>
<dbReference type="CDD" id="cd04317">
    <property type="entry name" value="EcAspRS_like_N"/>
    <property type="match status" value="1"/>
</dbReference>
<feature type="domain" description="Aminoacyl-transfer RNA synthetases class-II family profile" evidence="8">
    <location>
        <begin position="148"/>
        <end position="559"/>
    </location>
</feature>
<dbReference type="PROSITE" id="PS50862">
    <property type="entry name" value="AA_TRNA_LIGASE_II"/>
    <property type="match status" value="1"/>
</dbReference>
<evidence type="ECO:0000256" key="7">
    <source>
        <dbReference type="HAMAP-Rule" id="MF_00044"/>
    </source>
</evidence>
<evidence type="ECO:0000256" key="5">
    <source>
        <dbReference type="ARBA" id="ARBA00022917"/>
    </source>
</evidence>
<dbReference type="Gene3D" id="3.30.1360.30">
    <property type="entry name" value="GAD-like domain"/>
    <property type="match status" value="1"/>
</dbReference>
<comment type="similarity">
    <text evidence="1 7">Belongs to the class-II aminoacyl-tRNA synthetase family. Type 1 subfamily.</text>
</comment>
<dbReference type="SUPFAM" id="SSF50249">
    <property type="entry name" value="Nucleic acid-binding proteins"/>
    <property type="match status" value="1"/>
</dbReference>
<reference evidence="9 10" key="1">
    <citation type="submission" date="2017-03" db="EMBL/GenBank/DDBJ databases">
        <title>Complete sequence of Clostridium formicaceticum DSM 92.</title>
        <authorList>
            <person name="Poehlein A."/>
            <person name="Karl M."/>
            <person name="Bengelsdorf F.R."/>
            <person name="Duerre P."/>
            <person name="Daniel R."/>
        </authorList>
    </citation>
    <scope>NUCLEOTIDE SEQUENCE [LARGE SCALE GENOMIC DNA]</scope>
    <source>
        <strain evidence="9 10">DSM 92</strain>
    </source>
</reference>
<sequence>MISKMLKRTHMCGALTGENIEENVILSGWVQKRRDLGGLIFVDLRDRSGLVQIVFDKDISQEAFTKAETLGSEYVINVQGKVYKRQSINPNLPTGEIEIFAEELQVLSTAETPPIYIKDDDDVSESLRLKYRYLDLRKSSMQKNLIFRSKVANVVRNFLAEEGFIEIETPMLTKPTPEGARDYLVPSRVNPGKFFALPQSPQLFKQLLMVSGMEKYFQIVKCFRDEDLRADRQPEFTQIDCEMSFVDTEDIIEVNERLLKKIFKEAMDITIELPIQRISYQEAMERYGSDKPDVRFGFELVDVSEVVKNCGFKVFSAAIENGGSVRAINIDGHGEKFSRKDITALEDIAKTYGAKGLAWIKITEEGITSPIGKFFTEEEMTEILNKTNGKVGDLLLFVADKHEIVYDALGHLRLEVAKRLNLLNNDEYKLLWVTEFPLLEYDAEENRYVAKHHPFTSPMEEDLELLDTAPEKVRAKAYDIVLNGHEIGGGSIRIYSTELQQKMFKVLGFSQEEAWEKFGFLLEAFKYGTPPHGGIAYGLDRLVMILAKEENIRQVIAFPKTQNATCTLTNAPSYADGKQLKELSIEVQTK</sequence>
<feature type="region of interest" description="Aspartate" evidence="7">
    <location>
        <begin position="202"/>
        <end position="205"/>
    </location>
</feature>
<dbReference type="PANTHER" id="PTHR22594">
    <property type="entry name" value="ASPARTYL/LYSYL-TRNA SYNTHETASE"/>
    <property type="match status" value="1"/>
</dbReference>
<name>A0AAC9RKV6_9CLOT</name>
<dbReference type="AlphaFoldDB" id="A0AAC9RKV6"/>
<protein>
    <recommendedName>
        <fullName evidence="7">Aspartate--tRNA ligase</fullName>
        <ecNumber evidence="7">6.1.1.12</ecNumber>
    </recommendedName>
    <alternativeName>
        <fullName evidence="7">Aspartyl-tRNA synthetase</fullName>
        <shortName evidence="7">AspRS</shortName>
    </alternativeName>
</protein>
<feature type="binding site" evidence="7">
    <location>
        <position position="452"/>
    </location>
    <ligand>
        <name>L-aspartate</name>
        <dbReference type="ChEBI" id="CHEBI:29991"/>
    </ligand>
</feature>
<keyword evidence="4 7" id="KW-0067">ATP-binding</keyword>
<evidence type="ECO:0000256" key="1">
    <source>
        <dbReference type="ARBA" id="ARBA00006303"/>
    </source>
</evidence>
<comment type="subcellular location">
    <subcellularLocation>
        <location evidence="7">Cytoplasm</location>
    </subcellularLocation>
</comment>
<dbReference type="Gene3D" id="2.40.50.140">
    <property type="entry name" value="Nucleic acid-binding proteins"/>
    <property type="match status" value="1"/>
</dbReference>
<proteinExistence type="inferred from homology"/>
<evidence type="ECO:0000256" key="3">
    <source>
        <dbReference type="ARBA" id="ARBA00022741"/>
    </source>
</evidence>
<dbReference type="GO" id="GO:0006422">
    <property type="term" value="P:aspartyl-tRNA aminoacylation"/>
    <property type="evidence" value="ECO:0007669"/>
    <property type="project" value="UniProtKB-UniRule"/>
</dbReference>
<dbReference type="InterPro" id="IPR006195">
    <property type="entry name" value="aa-tRNA-synth_II"/>
</dbReference>
<feature type="binding site" evidence="7">
    <location>
        <position position="224"/>
    </location>
    <ligand>
        <name>L-aspartate</name>
        <dbReference type="ChEBI" id="CHEBI:29991"/>
    </ligand>
</feature>
<feature type="binding site" evidence="7">
    <location>
        <begin position="224"/>
        <end position="226"/>
    </location>
    <ligand>
        <name>ATP</name>
        <dbReference type="ChEBI" id="CHEBI:30616"/>
    </ligand>
</feature>
<comment type="function">
    <text evidence="7">Catalyzes the attachment of L-aspartate to tRNA(Asp) in a two-step reaction: L-aspartate is first activated by ATP to form Asp-AMP and then transferred to the acceptor end of tRNA(Asp).</text>
</comment>
<dbReference type="EC" id="6.1.1.12" evidence="7"/>
<dbReference type="Gene3D" id="3.30.930.10">
    <property type="entry name" value="Bira Bifunctional Protein, Domain 2"/>
    <property type="match status" value="1"/>
</dbReference>
<dbReference type="InterPro" id="IPR004364">
    <property type="entry name" value="Aa-tRNA-synt_II"/>
</dbReference>
<dbReference type="GO" id="GO:0004815">
    <property type="term" value="F:aspartate-tRNA ligase activity"/>
    <property type="evidence" value="ECO:0007669"/>
    <property type="project" value="UniProtKB-UniRule"/>
</dbReference>
<comment type="subunit">
    <text evidence="7">Homodimer.</text>
</comment>
<evidence type="ECO:0000256" key="6">
    <source>
        <dbReference type="ARBA" id="ARBA00023146"/>
    </source>
</evidence>
<dbReference type="EMBL" id="CP020559">
    <property type="protein sequence ID" value="ARE87437.1"/>
    <property type="molecule type" value="Genomic_DNA"/>
</dbReference>
<evidence type="ECO:0000313" key="10">
    <source>
        <dbReference type="Proteomes" id="UP000192478"/>
    </source>
</evidence>
<dbReference type="SUPFAM" id="SSF55261">
    <property type="entry name" value="GAD domain-like"/>
    <property type="match status" value="1"/>
</dbReference>
<comment type="caution">
    <text evidence="7">Lacks conserved residue(s) required for the propagation of feature annotation.</text>
</comment>
<dbReference type="InterPro" id="IPR047089">
    <property type="entry name" value="Asp-tRNA-ligase_1_N"/>
</dbReference>
<dbReference type="PANTHER" id="PTHR22594:SF5">
    <property type="entry name" value="ASPARTATE--TRNA LIGASE, MITOCHONDRIAL"/>
    <property type="match status" value="1"/>
</dbReference>
<keyword evidence="7" id="KW-0963">Cytoplasm</keyword>
<feature type="binding site" evidence="7">
    <location>
        <begin position="538"/>
        <end position="541"/>
    </location>
    <ligand>
        <name>ATP</name>
        <dbReference type="ChEBI" id="CHEBI:30616"/>
    </ligand>
</feature>
<dbReference type="Proteomes" id="UP000192478">
    <property type="component" value="Chromosome"/>
</dbReference>
<dbReference type="RefSeq" id="WP_156778816.1">
    <property type="nucleotide sequence ID" value="NZ_CP017603.1"/>
</dbReference>
<dbReference type="GO" id="GO:0003676">
    <property type="term" value="F:nucleic acid binding"/>
    <property type="evidence" value="ECO:0007669"/>
    <property type="project" value="InterPro"/>
</dbReference>
<keyword evidence="6 7" id="KW-0030">Aminoacyl-tRNA synthetase</keyword>